<reference evidence="2 3" key="1">
    <citation type="submission" date="2020-09" db="EMBL/GenBank/DDBJ databases">
        <title>Roseomonas.</title>
        <authorList>
            <person name="Zhu W."/>
        </authorList>
    </citation>
    <scope>NUCLEOTIDE SEQUENCE [LARGE SCALE GENOMIC DNA]</scope>
    <source>
        <strain evidence="2 3">573</strain>
    </source>
</reference>
<gene>
    <name evidence="2" type="ORF">IAI61_03860</name>
</gene>
<keyword evidence="1" id="KW-0812">Transmembrane</keyword>
<proteinExistence type="predicted"/>
<evidence type="ECO:0000256" key="1">
    <source>
        <dbReference type="SAM" id="Phobius"/>
    </source>
</evidence>
<feature type="transmembrane region" description="Helical" evidence="1">
    <location>
        <begin position="37"/>
        <end position="62"/>
    </location>
</feature>
<dbReference type="Pfam" id="PF06055">
    <property type="entry name" value="ExoD"/>
    <property type="match status" value="1"/>
</dbReference>
<dbReference type="PANTHER" id="PTHR41795:SF1">
    <property type="entry name" value="EXOPOLYSACCHARIDE SYNTHESIS PROTEIN"/>
    <property type="match status" value="1"/>
</dbReference>
<dbReference type="PANTHER" id="PTHR41795">
    <property type="entry name" value="EXOPOLYSACCHARIDE SYNTHESIS PROTEIN"/>
    <property type="match status" value="1"/>
</dbReference>
<evidence type="ECO:0000313" key="2">
    <source>
        <dbReference type="EMBL" id="MBO1078154.1"/>
    </source>
</evidence>
<sequence>MASRTPTSELLEEILHDLPPGSITPEWLLARLGERSFGLLFLLLGLLGLVPGASIAAGLLMLAPAGQMLAGRPRPRFPARLGERPIGSIPFARLLRRLLPGLRWLEGLVRPRWATPAGATQRGVGGVVLLLGLSLLLPVPLSNLLPAAIIVLIAFAYIEEDGVLLLAGTALGVLALLLGGVVMWRSLGAAGGWAGLL</sequence>
<dbReference type="InterPro" id="IPR010331">
    <property type="entry name" value="ExoD"/>
</dbReference>
<protein>
    <submittedName>
        <fullName evidence="2">Exopolysaccharide biosynthesis protein</fullName>
    </submittedName>
</protein>
<accession>A0ABS3KL21</accession>
<keyword evidence="1" id="KW-0472">Membrane</keyword>
<feature type="transmembrane region" description="Helical" evidence="1">
    <location>
        <begin position="164"/>
        <end position="184"/>
    </location>
</feature>
<organism evidence="2 3">
    <name type="scientific">Roseomonas haemaphysalidis</name>
    <dbReference type="NCBI Taxonomy" id="2768162"/>
    <lineage>
        <taxon>Bacteria</taxon>
        <taxon>Pseudomonadati</taxon>
        <taxon>Pseudomonadota</taxon>
        <taxon>Alphaproteobacteria</taxon>
        <taxon>Acetobacterales</taxon>
        <taxon>Roseomonadaceae</taxon>
        <taxon>Roseomonas</taxon>
    </lineage>
</organism>
<dbReference type="Proteomes" id="UP001518989">
    <property type="component" value="Unassembled WGS sequence"/>
</dbReference>
<keyword evidence="3" id="KW-1185">Reference proteome</keyword>
<name>A0ABS3KL21_9PROT</name>
<evidence type="ECO:0000313" key="3">
    <source>
        <dbReference type="Proteomes" id="UP001518989"/>
    </source>
</evidence>
<feature type="transmembrane region" description="Helical" evidence="1">
    <location>
        <begin position="127"/>
        <end position="158"/>
    </location>
</feature>
<comment type="caution">
    <text evidence="2">The sequence shown here is derived from an EMBL/GenBank/DDBJ whole genome shotgun (WGS) entry which is preliminary data.</text>
</comment>
<dbReference type="PIRSF" id="PIRSF033239">
    <property type="entry name" value="ExoD"/>
    <property type="match status" value="1"/>
</dbReference>
<keyword evidence="1" id="KW-1133">Transmembrane helix</keyword>
<dbReference type="RefSeq" id="WP_207415595.1">
    <property type="nucleotide sequence ID" value="NZ_CP061177.1"/>
</dbReference>
<dbReference type="EMBL" id="JACTNG010000002">
    <property type="protein sequence ID" value="MBO1078154.1"/>
    <property type="molecule type" value="Genomic_DNA"/>
</dbReference>